<dbReference type="CDD" id="cd02440">
    <property type="entry name" value="AdoMet_MTases"/>
    <property type="match status" value="1"/>
</dbReference>
<dbReference type="InterPro" id="IPR029063">
    <property type="entry name" value="SAM-dependent_MTases_sf"/>
</dbReference>
<dbReference type="GO" id="GO:0008168">
    <property type="term" value="F:methyltransferase activity"/>
    <property type="evidence" value="ECO:0007669"/>
    <property type="project" value="UniProtKB-KW"/>
</dbReference>
<evidence type="ECO:0000259" key="1">
    <source>
        <dbReference type="Pfam" id="PF13649"/>
    </source>
</evidence>
<dbReference type="Pfam" id="PF13649">
    <property type="entry name" value="Methyltransf_25"/>
    <property type="match status" value="1"/>
</dbReference>
<dbReference type="InterPro" id="IPR050508">
    <property type="entry name" value="Methyltransf_Superfamily"/>
</dbReference>
<dbReference type="AlphaFoldDB" id="A0A7Z0WQ96"/>
<keyword evidence="2" id="KW-0808">Transferase</keyword>
<name>A0A7Z0WQ96_9PSEU</name>
<protein>
    <submittedName>
        <fullName evidence="2">SAM-dependent methyltransferase</fullName>
    </submittedName>
</protein>
<dbReference type="OrthoDB" id="9805171at2"/>
<dbReference type="Gene3D" id="3.40.50.150">
    <property type="entry name" value="Vaccinia Virus protein VP39"/>
    <property type="match status" value="1"/>
</dbReference>
<dbReference type="InterPro" id="IPR041698">
    <property type="entry name" value="Methyltransf_25"/>
</dbReference>
<keyword evidence="2" id="KW-0489">Methyltransferase</keyword>
<dbReference type="SUPFAM" id="SSF53335">
    <property type="entry name" value="S-adenosyl-L-methionine-dependent methyltransferases"/>
    <property type="match status" value="1"/>
</dbReference>
<dbReference type="Proteomes" id="UP000185696">
    <property type="component" value="Unassembled WGS sequence"/>
</dbReference>
<sequence length="206" mass="22110">MPSPTQTSYNTVAANYADLTRDALSHHPYLRTALAHLAEELRDADAPVADVGCGPGHVTAHLKALGVNTFGLDLAPGMIDVARREHPDLAFLVGAMPTLPLATGSVAGVLSWWTLIHLPDDVIPLALEDFHRVLRPGAPLQLGFHTGDEVRLKTSGYGGLPMEVQVHRRPLTRVSGWLCDAGFAVEAEIQLNGDSPSGMLFARRQS</sequence>
<proteinExistence type="predicted"/>
<reference evidence="2 3" key="1">
    <citation type="submission" date="2016-12" db="EMBL/GenBank/DDBJ databases">
        <title>The draft genome sequence of Actinophytocola xinjiangensis.</title>
        <authorList>
            <person name="Wang W."/>
            <person name="Yuan L."/>
        </authorList>
    </citation>
    <scope>NUCLEOTIDE SEQUENCE [LARGE SCALE GENOMIC DNA]</scope>
    <source>
        <strain evidence="2 3">CGMCC 4.4663</strain>
    </source>
</reference>
<gene>
    <name evidence="2" type="ORF">BLA60_11715</name>
</gene>
<organism evidence="2 3">
    <name type="scientific">Actinophytocola xinjiangensis</name>
    <dbReference type="NCBI Taxonomy" id="485602"/>
    <lineage>
        <taxon>Bacteria</taxon>
        <taxon>Bacillati</taxon>
        <taxon>Actinomycetota</taxon>
        <taxon>Actinomycetes</taxon>
        <taxon>Pseudonocardiales</taxon>
        <taxon>Pseudonocardiaceae</taxon>
    </lineage>
</organism>
<comment type="caution">
    <text evidence="2">The sequence shown here is derived from an EMBL/GenBank/DDBJ whole genome shotgun (WGS) entry which is preliminary data.</text>
</comment>
<dbReference type="EMBL" id="MSIF01000004">
    <property type="protein sequence ID" value="OLF11606.1"/>
    <property type="molecule type" value="Genomic_DNA"/>
</dbReference>
<dbReference type="PANTHER" id="PTHR42912">
    <property type="entry name" value="METHYLTRANSFERASE"/>
    <property type="match status" value="1"/>
</dbReference>
<dbReference type="GO" id="GO:0032259">
    <property type="term" value="P:methylation"/>
    <property type="evidence" value="ECO:0007669"/>
    <property type="project" value="UniProtKB-KW"/>
</dbReference>
<accession>A0A7Z0WQ96</accession>
<keyword evidence="3" id="KW-1185">Reference proteome</keyword>
<evidence type="ECO:0000313" key="2">
    <source>
        <dbReference type="EMBL" id="OLF11606.1"/>
    </source>
</evidence>
<dbReference type="RefSeq" id="WP_075132841.1">
    <property type="nucleotide sequence ID" value="NZ_MSIF01000004.1"/>
</dbReference>
<feature type="domain" description="Methyltransferase" evidence="1">
    <location>
        <begin position="48"/>
        <end position="137"/>
    </location>
</feature>
<evidence type="ECO:0000313" key="3">
    <source>
        <dbReference type="Proteomes" id="UP000185696"/>
    </source>
</evidence>